<reference evidence="4 5" key="1">
    <citation type="submission" date="2018-07" db="EMBL/GenBank/DDBJ databases">
        <title>The complete nuclear genome of the prasinophyte Chloropicon primus (CCMP1205).</title>
        <authorList>
            <person name="Pombert J.-F."/>
            <person name="Otis C."/>
            <person name="Turmel M."/>
            <person name="Lemieux C."/>
        </authorList>
    </citation>
    <scope>NUCLEOTIDE SEQUENCE [LARGE SCALE GENOMIC DNA]</scope>
    <source>
        <strain evidence="4 5">CCMP1205</strain>
    </source>
</reference>
<sequence length="90" mass="10340">MQKTAVVMVERVKKHGMLDKWIKYRKKFKAHDELGECNMGDEVRIKISRPHSKTKSWIVDEVLKKNPAVLYQQSKEQASKVGGPRTTTTG</sequence>
<dbReference type="Proteomes" id="UP000316726">
    <property type="component" value="Chromosome 17"/>
</dbReference>
<dbReference type="GO" id="GO:0022627">
    <property type="term" value="C:cytosolic small ribosomal subunit"/>
    <property type="evidence" value="ECO:0007669"/>
    <property type="project" value="TreeGrafter"/>
</dbReference>
<dbReference type="Gene3D" id="2.40.50.140">
    <property type="entry name" value="Nucleic acid-binding proteins"/>
    <property type="match status" value="1"/>
</dbReference>
<dbReference type="Pfam" id="PF00366">
    <property type="entry name" value="Ribosomal_S17"/>
    <property type="match status" value="1"/>
</dbReference>
<dbReference type="OrthoDB" id="274752at2759"/>
<dbReference type="GO" id="GO:0003735">
    <property type="term" value="F:structural constituent of ribosome"/>
    <property type="evidence" value="ECO:0007669"/>
    <property type="project" value="InterPro"/>
</dbReference>
<keyword evidence="3" id="KW-0687">Ribonucleoprotein</keyword>
<organism evidence="4 5">
    <name type="scientific">Chloropicon primus</name>
    <dbReference type="NCBI Taxonomy" id="1764295"/>
    <lineage>
        <taxon>Eukaryota</taxon>
        <taxon>Viridiplantae</taxon>
        <taxon>Chlorophyta</taxon>
        <taxon>Chloropicophyceae</taxon>
        <taxon>Chloropicales</taxon>
        <taxon>Chloropicaceae</taxon>
        <taxon>Chloropicon</taxon>
    </lineage>
</organism>
<dbReference type="InterPro" id="IPR000266">
    <property type="entry name" value="Ribosomal_uS17"/>
</dbReference>
<dbReference type="AlphaFoldDB" id="A0A5B8MXY4"/>
<gene>
    <name evidence="4" type="ORF">A3770_17p79450</name>
</gene>
<evidence type="ECO:0000313" key="5">
    <source>
        <dbReference type="Proteomes" id="UP000316726"/>
    </source>
</evidence>
<dbReference type="PANTHER" id="PTHR10744:SF1">
    <property type="entry name" value="SMALL RIBOSOMAL SUBUNIT PROTEIN US17M"/>
    <property type="match status" value="1"/>
</dbReference>
<evidence type="ECO:0000256" key="3">
    <source>
        <dbReference type="ARBA" id="ARBA00023274"/>
    </source>
</evidence>
<name>A0A5B8MXY4_9CHLO</name>
<protein>
    <submittedName>
        <fullName evidence="4">Ribosomal protein S17</fullName>
    </submittedName>
</protein>
<keyword evidence="2 4" id="KW-0689">Ribosomal protein</keyword>
<proteinExistence type="inferred from homology"/>
<dbReference type="NCBIfam" id="NF004123">
    <property type="entry name" value="PRK05610.1"/>
    <property type="match status" value="1"/>
</dbReference>
<keyword evidence="5" id="KW-1185">Reference proteome</keyword>
<dbReference type="EMBL" id="CP031050">
    <property type="protein sequence ID" value="QDZ25427.1"/>
    <property type="molecule type" value="Genomic_DNA"/>
</dbReference>
<dbReference type="PRINTS" id="PR00973">
    <property type="entry name" value="RIBOSOMALS17"/>
</dbReference>
<dbReference type="SUPFAM" id="SSF50249">
    <property type="entry name" value="Nucleic acid-binding proteins"/>
    <property type="match status" value="1"/>
</dbReference>
<evidence type="ECO:0000313" key="4">
    <source>
        <dbReference type="EMBL" id="QDZ25427.1"/>
    </source>
</evidence>
<accession>A0A5B8MXY4</accession>
<dbReference type="CDD" id="cd00364">
    <property type="entry name" value="Ribosomal_uS17"/>
    <property type="match status" value="1"/>
</dbReference>
<dbReference type="STRING" id="1764295.A0A5B8MXY4"/>
<dbReference type="GO" id="GO:0006412">
    <property type="term" value="P:translation"/>
    <property type="evidence" value="ECO:0007669"/>
    <property type="project" value="InterPro"/>
</dbReference>
<evidence type="ECO:0000256" key="1">
    <source>
        <dbReference type="ARBA" id="ARBA00010254"/>
    </source>
</evidence>
<comment type="similarity">
    <text evidence="1">Belongs to the universal ribosomal protein uS17 family.</text>
</comment>
<evidence type="ECO:0000256" key="2">
    <source>
        <dbReference type="ARBA" id="ARBA00022980"/>
    </source>
</evidence>
<dbReference type="PANTHER" id="PTHR10744">
    <property type="entry name" value="40S RIBOSOMAL PROTEIN S11 FAMILY MEMBER"/>
    <property type="match status" value="1"/>
</dbReference>
<dbReference type="InterPro" id="IPR012340">
    <property type="entry name" value="NA-bd_OB-fold"/>
</dbReference>